<dbReference type="OrthoDB" id="980947at2"/>
<evidence type="ECO:0000313" key="3">
    <source>
        <dbReference type="Proteomes" id="UP000032049"/>
    </source>
</evidence>
<dbReference type="PANTHER" id="PTHR31956">
    <property type="entry name" value="NON-SPECIFIC PHOSPHOLIPASE C4-RELATED"/>
    <property type="match status" value="1"/>
</dbReference>
<name>A0A0D0GN15_9SPHI</name>
<accession>A0A0D0GN15</accession>
<sequence>MNDFMPQIKHIVHVMLENRSFDNLLGWLYEEEEKKNIITVIDTNNPQQFNGLQTDFYNLDKNNVKQFVIKGTENNFRIPAFDPHEPFEHVRTQCYTSLTPGVPYPTNIPEMGGFYVDYDNWPNTPEDIMKTYTPDELSMINGLAKNFAVCDQWFASIPSQTNCNRAFAATGNSIGKDNYSSKEGAWVDNHFDLLDPVKLKVDFTEQTHWNILSNAGFNTTDDWMIYHSKLWYLSDYCYTRDLFTQIQSDEFSNHFDDISTFYKRAAAGTLPSYSFLEPRWTTMYGDFGIHGNDYHPPGNVGPGEEFLSELYQAVTQGPAWNETLFIITFDEHGGTYDHFPIATGATPPWQDGNPPCPENLELGFNFDTFGVRVPAIFVSPYIQPNTVFRQEPTAVPFDHTSVIATILKWKGIDPVTCGLGARVANAPTFEAVLNAEEPRNQVPVIQPSPEIPAPADEEPNDLQKSVAARAILHTIRRNQTDEQEGINLYRQHVHAAKTLTALKDGFHEVMKQLHG</sequence>
<proteinExistence type="predicted"/>
<gene>
    <name evidence="2" type="ORF">TH53_18140</name>
</gene>
<evidence type="ECO:0008006" key="4">
    <source>
        <dbReference type="Google" id="ProtNLM"/>
    </source>
</evidence>
<dbReference type="Proteomes" id="UP000032049">
    <property type="component" value="Unassembled WGS sequence"/>
</dbReference>
<dbReference type="AlphaFoldDB" id="A0A0D0GN15"/>
<evidence type="ECO:0000313" key="2">
    <source>
        <dbReference type="EMBL" id="KIO75821.1"/>
    </source>
</evidence>
<evidence type="ECO:0000256" key="1">
    <source>
        <dbReference type="ARBA" id="ARBA00022801"/>
    </source>
</evidence>
<dbReference type="GO" id="GO:0042578">
    <property type="term" value="F:phosphoric ester hydrolase activity"/>
    <property type="evidence" value="ECO:0007669"/>
    <property type="project" value="UniProtKB-ARBA"/>
</dbReference>
<dbReference type="RefSeq" id="WP_041884032.1">
    <property type="nucleotide sequence ID" value="NZ_CP157278.1"/>
</dbReference>
<dbReference type="STRING" id="1503925.TH53_18140"/>
<dbReference type="Pfam" id="PF04185">
    <property type="entry name" value="Phosphoesterase"/>
    <property type="match status" value="1"/>
</dbReference>
<dbReference type="PANTHER" id="PTHR31956:SF1">
    <property type="entry name" value="NON-SPECIFIC PHOSPHOLIPASE C1"/>
    <property type="match status" value="1"/>
</dbReference>
<keyword evidence="1" id="KW-0378">Hydrolase</keyword>
<dbReference type="Gene3D" id="3.40.720.10">
    <property type="entry name" value="Alkaline Phosphatase, subunit A"/>
    <property type="match status" value="2"/>
</dbReference>
<dbReference type="EMBL" id="JXRA01000080">
    <property type="protein sequence ID" value="KIO75821.1"/>
    <property type="molecule type" value="Genomic_DNA"/>
</dbReference>
<organism evidence="2 3">
    <name type="scientific">Pedobacter lusitanus</name>
    <dbReference type="NCBI Taxonomy" id="1503925"/>
    <lineage>
        <taxon>Bacteria</taxon>
        <taxon>Pseudomonadati</taxon>
        <taxon>Bacteroidota</taxon>
        <taxon>Sphingobacteriia</taxon>
        <taxon>Sphingobacteriales</taxon>
        <taxon>Sphingobacteriaceae</taxon>
        <taxon>Pedobacter</taxon>
    </lineage>
</organism>
<reference evidence="2 3" key="1">
    <citation type="submission" date="2015-01" db="EMBL/GenBank/DDBJ databases">
        <title>Draft genome sequence of Pedobacter sp. NL19 isolated from sludge of an effluent treatment pond in an abandoned uranium mine.</title>
        <authorList>
            <person name="Santos T."/>
            <person name="Caetano T."/>
            <person name="Covas C."/>
            <person name="Cruz A."/>
            <person name="Mendo S."/>
        </authorList>
    </citation>
    <scope>NUCLEOTIDE SEQUENCE [LARGE SCALE GENOMIC DNA]</scope>
    <source>
        <strain evidence="2 3">NL19</strain>
    </source>
</reference>
<keyword evidence="3" id="KW-1185">Reference proteome</keyword>
<dbReference type="InterPro" id="IPR007312">
    <property type="entry name" value="Phosphoesterase"/>
</dbReference>
<comment type="caution">
    <text evidence="2">The sequence shown here is derived from an EMBL/GenBank/DDBJ whole genome shotgun (WGS) entry which is preliminary data.</text>
</comment>
<dbReference type="InterPro" id="IPR017850">
    <property type="entry name" value="Alkaline_phosphatase_core_sf"/>
</dbReference>
<protein>
    <recommendedName>
        <fullName evidence="4">Phospholipase C</fullName>
    </recommendedName>
</protein>
<dbReference type="GO" id="GO:0009395">
    <property type="term" value="P:phospholipid catabolic process"/>
    <property type="evidence" value="ECO:0007669"/>
    <property type="project" value="TreeGrafter"/>
</dbReference>